<dbReference type="InterPro" id="IPR032675">
    <property type="entry name" value="LRR_dom_sf"/>
</dbReference>
<dbReference type="PANTHER" id="PTHR24373:SF275">
    <property type="entry name" value="TIR DOMAIN-CONTAINING PROTEIN"/>
    <property type="match status" value="1"/>
</dbReference>
<evidence type="ECO:0000256" key="5">
    <source>
        <dbReference type="SAM" id="SignalP"/>
    </source>
</evidence>
<gene>
    <name evidence="7" type="primary">LOC106468405</name>
</gene>
<proteinExistence type="predicted"/>
<evidence type="ECO:0000313" key="6">
    <source>
        <dbReference type="Proteomes" id="UP000694941"/>
    </source>
</evidence>
<evidence type="ECO:0000256" key="3">
    <source>
        <dbReference type="ARBA" id="ARBA00022737"/>
    </source>
</evidence>
<dbReference type="GeneID" id="106468405"/>
<dbReference type="InterPro" id="IPR003591">
    <property type="entry name" value="Leu-rich_rpt_typical-subtyp"/>
</dbReference>
<dbReference type="SUPFAM" id="SSF52058">
    <property type="entry name" value="L domain-like"/>
    <property type="match status" value="2"/>
</dbReference>
<dbReference type="PROSITE" id="PS51450">
    <property type="entry name" value="LRR"/>
    <property type="match status" value="4"/>
</dbReference>
<organism evidence="6 7">
    <name type="scientific">Limulus polyphemus</name>
    <name type="common">Atlantic horseshoe crab</name>
    <dbReference type="NCBI Taxonomy" id="6850"/>
    <lineage>
        <taxon>Eukaryota</taxon>
        <taxon>Metazoa</taxon>
        <taxon>Ecdysozoa</taxon>
        <taxon>Arthropoda</taxon>
        <taxon>Chelicerata</taxon>
        <taxon>Merostomata</taxon>
        <taxon>Xiphosura</taxon>
        <taxon>Limulidae</taxon>
        <taxon>Limulus</taxon>
    </lineage>
</organism>
<keyword evidence="4" id="KW-0472">Membrane</keyword>
<dbReference type="PANTHER" id="PTHR24373">
    <property type="entry name" value="SLIT RELATED LEUCINE-RICH REPEAT NEURONAL PROTEIN"/>
    <property type="match status" value="1"/>
</dbReference>
<feature type="chain" id="PRO_5046450762" evidence="5">
    <location>
        <begin position="24"/>
        <end position="581"/>
    </location>
</feature>
<dbReference type="SMART" id="SM00369">
    <property type="entry name" value="LRR_TYP"/>
    <property type="match status" value="11"/>
</dbReference>
<keyword evidence="6" id="KW-1185">Reference proteome</keyword>
<feature type="transmembrane region" description="Helical" evidence="4">
    <location>
        <begin position="503"/>
        <end position="527"/>
    </location>
</feature>
<evidence type="ECO:0000313" key="7">
    <source>
        <dbReference type="RefSeq" id="XP_022252452.1"/>
    </source>
</evidence>
<dbReference type="InterPro" id="IPR050328">
    <property type="entry name" value="Dev_Immune_Receptor"/>
</dbReference>
<reference evidence="7" key="1">
    <citation type="submission" date="2025-08" db="UniProtKB">
        <authorList>
            <consortium name="RefSeq"/>
        </authorList>
    </citation>
    <scope>IDENTIFICATION</scope>
    <source>
        <tissue evidence="7">Muscle</tissue>
    </source>
</reference>
<dbReference type="Pfam" id="PF13855">
    <property type="entry name" value="LRR_8"/>
    <property type="match status" value="4"/>
</dbReference>
<keyword evidence="4" id="KW-0812">Transmembrane</keyword>
<accession>A0ABM1T996</accession>
<keyword evidence="4" id="KW-1133">Transmembrane helix</keyword>
<keyword evidence="3" id="KW-0677">Repeat</keyword>
<feature type="signal peptide" evidence="5">
    <location>
        <begin position="1"/>
        <end position="23"/>
    </location>
</feature>
<evidence type="ECO:0000256" key="2">
    <source>
        <dbReference type="ARBA" id="ARBA00022729"/>
    </source>
</evidence>
<dbReference type="Gene3D" id="3.80.10.10">
    <property type="entry name" value="Ribonuclease Inhibitor"/>
    <property type="match status" value="3"/>
</dbReference>
<dbReference type="RefSeq" id="XP_022252452.1">
    <property type="nucleotide sequence ID" value="XM_022396744.1"/>
</dbReference>
<keyword evidence="2 5" id="KW-0732">Signal</keyword>
<dbReference type="Proteomes" id="UP000694941">
    <property type="component" value="Unplaced"/>
</dbReference>
<name>A0ABM1T996_LIMPO</name>
<dbReference type="InterPro" id="IPR001611">
    <property type="entry name" value="Leu-rich_rpt"/>
</dbReference>
<sequence length="581" mass="66485">MRNITMRSAILWINVFLISVTQSVSNCPDICRCDVIQDRKTVTCNQGGMNLIPTQEMDKSIQVLRVTAPPEVPNNLTVGRIFQKFHFLEEIHITHSNIPAIGDSSFWPCQYLMVLNLSYNKITLLHYSNFIGLKNLVTLDLSNNLIYATPSAPFYHLKNLNTLSLAGNRLDGLVPRFFYMLSKLRYLDLSGNTLSEVDPDNFKDLGAVKSLILRKCHLTSLHSLVYQNVPNLEVLDLRDNVFYYIKPFEFQHLKRLRVLRLDNNYLGDIRENTFSGHNLDTLNLSRNNIISIDSCAFCNSSIRHLDASNNRLTLVKKSVFSPLSDSLETLNIGFNKLDHITVANIIDPLEKLQRLSLAGMQLEKLFVTTFSQNRNLRYLDLSKNELECLPSAVLEPLTNLEELDLSNNGLKELQLSTLKIINETSSLQKVRLHSNRWHCSKCNVGSLLACLNSSAFLEKLQNESLVCSEPEHLLGRKLETLYPEELEICPLPVTLSRTLTTHLHIGIVVTIVLFVLFLILLTLACFLTRRHYAVYYTHENVIEEDKTRNGDTRDINSQNYLTPKDLRDKKSKKKDMVMRFI</sequence>
<protein>
    <submittedName>
        <fullName evidence="7">Leucine-rich repeat-containing protein 70-like</fullName>
    </submittedName>
</protein>
<dbReference type="SMART" id="SM00365">
    <property type="entry name" value="LRR_SD22"/>
    <property type="match status" value="4"/>
</dbReference>
<evidence type="ECO:0000256" key="1">
    <source>
        <dbReference type="ARBA" id="ARBA00022614"/>
    </source>
</evidence>
<evidence type="ECO:0000256" key="4">
    <source>
        <dbReference type="SAM" id="Phobius"/>
    </source>
</evidence>
<dbReference type="PRINTS" id="PR00019">
    <property type="entry name" value="LEURICHRPT"/>
</dbReference>
<keyword evidence="1" id="KW-0433">Leucine-rich repeat</keyword>